<proteinExistence type="predicted"/>
<dbReference type="EMBL" id="LAZR01058831">
    <property type="protein sequence ID" value="KKK69066.1"/>
    <property type="molecule type" value="Genomic_DNA"/>
</dbReference>
<gene>
    <name evidence="2" type="ORF">LCGC14_2937740</name>
</gene>
<feature type="transmembrane region" description="Helical" evidence="1">
    <location>
        <begin position="37"/>
        <end position="57"/>
    </location>
</feature>
<organism evidence="2">
    <name type="scientific">marine sediment metagenome</name>
    <dbReference type="NCBI Taxonomy" id="412755"/>
    <lineage>
        <taxon>unclassified sequences</taxon>
        <taxon>metagenomes</taxon>
        <taxon>ecological metagenomes</taxon>
    </lineage>
</organism>
<name>A0A0F9A9Z3_9ZZZZ</name>
<sequence length="68" mass="7566">MMTLIRGLVRPLALLFFIATNLGLLVAGVFVPEAREYIFQAVAIIEGPTLLILGFWFRGRVETSDNLT</sequence>
<protein>
    <submittedName>
        <fullName evidence="2">Uncharacterized protein</fullName>
    </submittedName>
</protein>
<comment type="caution">
    <text evidence="2">The sequence shown here is derived from an EMBL/GenBank/DDBJ whole genome shotgun (WGS) entry which is preliminary data.</text>
</comment>
<feature type="transmembrane region" description="Helical" evidence="1">
    <location>
        <begin position="12"/>
        <end position="31"/>
    </location>
</feature>
<keyword evidence="1" id="KW-1133">Transmembrane helix</keyword>
<reference evidence="2" key="1">
    <citation type="journal article" date="2015" name="Nature">
        <title>Complex archaea that bridge the gap between prokaryotes and eukaryotes.</title>
        <authorList>
            <person name="Spang A."/>
            <person name="Saw J.H."/>
            <person name="Jorgensen S.L."/>
            <person name="Zaremba-Niedzwiedzka K."/>
            <person name="Martijn J."/>
            <person name="Lind A.E."/>
            <person name="van Eijk R."/>
            <person name="Schleper C."/>
            <person name="Guy L."/>
            <person name="Ettema T.J."/>
        </authorList>
    </citation>
    <scope>NUCLEOTIDE SEQUENCE</scope>
</reference>
<dbReference type="AlphaFoldDB" id="A0A0F9A9Z3"/>
<evidence type="ECO:0000313" key="2">
    <source>
        <dbReference type="EMBL" id="KKK69066.1"/>
    </source>
</evidence>
<keyword evidence="1" id="KW-0812">Transmembrane</keyword>
<evidence type="ECO:0000256" key="1">
    <source>
        <dbReference type="SAM" id="Phobius"/>
    </source>
</evidence>
<accession>A0A0F9A9Z3</accession>
<keyword evidence="1" id="KW-0472">Membrane</keyword>